<name>A0A9D2TRT5_9FIRM</name>
<dbReference type="Proteomes" id="UP000823922">
    <property type="component" value="Unassembled WGS sequence"/>
</dbReference>
<protein>
    <submittedName>
        <fullName evidence="2">Uncharacterized protein</fullName>
    </submittedName>
</protein>
<organism evidence="2 3">
    <name type="scientific">Candidatus Eisenbergiella intestinigallinarum</name>
    <dbReference type="NCBI Taxonomy" id="2838549"/>
    <lineage>
        <taxon>Bacteria</taxon>
        <taxon>Bacillati</taxon>
        <taxon>Bacillota</taxon>
        <taxon>Clostridia</taxon>
        <taxon>Lachnospirales</taxon>
        <taxon>Lachnospiraceae</taxon>
        <taxon>Eisenbergiella</taxon>
    </lineage>
</organism>
<dbReference type="AlphaFoldDB" id="A0A9D2TRT5"/>
<reference evidence="2" key="2">
    <citation type="submission" date="2021-04" db="EMBL/GenBank/DDBJ databases">
        <authorList>
            <person name="Gilroy R."/>
        </authorList>
    </citation>
    <scope>NUCLEOTIDE SEQUENCE</scope>
    <source>
        <strain evidence="2">ChiBcec1-1630</strain>
    </source>
</reference>
<sequence length="144" mass="16283">MAEKSESKEIREAIQAGEAALSSLRNAQEKLNSAKNWGIWDIVGGGFMSSLIKHSRMDDAQEYMEEAGQNLRRFEKELQDVSLSDAFSRNSSMDISSFLRFADSFFDNMFLDFYVQSQINQACDAVENAIRQVEDILNGLRALP</sequence>
<evidence type="ECO:0000313" key="3">
    <source>
        <dbReference type="Proteomes" id="UP000823922"/>
    </source>
</evidence>
<keyword evidence="1" id="KW-0175">Coiled coil</keyword>
<feature type="coiled-coil region" evidence="1">
    <location>
        <begin position="57"/>
        <end position="84"/>
    </location>
</feature>
<gene>
    <name evidence="2" type="ORF">H9926_09990</name>
</gene>
<dbReference type="EMBL" id="DWVS01000253">
    <property type="protein sequence ID" value="HJC88332.1"/>
    <property type="molecule type" value="Genomic_DNA"/>
</dbReference>
<comment type="caution">
    <text evidence="2">The sequence shown here is derived from an EMBL/GenBank/DDBJ whole genome shotgun (WGS) entry which is preliminary data.</text>
</comment>
<evidence type="ECO:0000256" key="1">
    <source>
        <dbReference type="SAM" id="Coils"/>
    </source>
</evidence>
<evidence type="ECO:0000313" key="2">
    <source>
        <dbReference type="EMBL" id="HJC88332.1"/>
    </source>
</evidence>
<proteinExistence type="predicted"/>
<reference evidence="2" key="1">
    <citation type="journal article" date="2021" name="PeerJ">
        <title>Extensive microbial diversity within the chicken gut microbiome revealed by metagenomics and culture.</title>
        <authorList>
            <person name="Gilroy R."/>
            <person name="Ravi A."/>
            <person name="Getino M."/>
            <person name="Pursley I."/>
            <person name="Horton D.L."/>
            <person name="Alikhan N.F."/>
            <person name="Baker D."/>
            <person name="Gharbi K."/>
            <person name="Hall N."/>
            <person name="Watson M."/>
            <person name="Adriaenssens E.M."/>
            <person name="Foster-Nyarko E."/>
            <person name="Jarju S."/>
            <person name="Secka A."/>
            <person name="Antonio M."/>
            <person name="Oren A."/>
            <person name="Chaudhuri R.R."/>
            <person name="La Ragione R."/>
            <person name="Hildebrand F."/>
            <person name="Pallen M.J."/>
        </authorList>
    </citation>
    <scope>NUCLEOTIDE SEQUENCE</scope>
    <source>
        <strain evidence="2">ChiBcec1-1630</strain>
    </source>
</reference>
<accession>A0A9D2TRT5</accession>